<protein>
    <recommendedName>
        <fullName evidence="4 6">Signal peptidase I</fullName>
        <ecNumber evidence="3 6">3.4.21.89</ecNumber>
    </recommendedName>
</protein>
<dbReference type="InterPro" id="IPR000223">
    <property type="entry name" value="Pept_S26A_signal_pept_1"/>
</dbReference>
<dbReference type="Gene3D" id="2.10.109.10">
    <property type="entry name" value="Umud Fragment, subunit A"/>
    <property type="match status" value="1"/>
</dbReference>
<evidence type="ECO:0000256" key="5">
    <source>
        <dbReference type="ARBA" id="ARBA00022801"/>
    </source>
</evidence>
<dbReference type="PROSITE" id="PS00761">
    <property type="entry name" value="SPASE_I_3"/>
    <property type="match status" value="1"/>
</dbReference>
<dbReference type="GO" id="GO:0009003">
    <property type="term" value="F:signal peptidase activity"/>
    <property type="evidence" value="ECO:0007669"/>
    <property type="project" value="UniProtKB-EC"/>
</dbReference>
<reference evidence="8" key="1">
    <citation type="journal article" date="2010" name="Genomics">
        <title>Tracing phylogenomic events leading to diversity of Haemophilus influenzae and the emergence of Brazilian Purpuric Fever (BPF)-associated clones.</title>
        <authorList>
            <person name="Papazisi L."/>
            <person name="Ratnayake S."/>
            <person name="Remortel B.G."/>
            <person name="Bock G.R."/>
            <person name="Liang W."/>
            <person name="Saeed A.I."/>
            <person name="Liu J."/>
            <person name="Fleischmann R.D."/>
            <person name="Kilian M."/>
            <person name="Peterson S.N."/>
        </authorList>
    </citation>
    <scope>NUCLEOTIDE SEQUENCE [LARGE SCALE GENOMIC DNA]</scope>
    <source>
        <strain evidence="8">HK1212</strain>
    </source>
</reference>
<proteinExistence type="inferred from homology"/>
<comment type="similarity">
    <text evidence="2 6">Belongs to the peptidase S26 family.</text>
</comment>
<evidence type="ECO:0000259" key="7">
    <source>
        <dbReference type="Pfam" id="PF10502"/>
    </source>
</evidence>
<evidence type="ECO:0000256" key="4">
    <source>
        <dbReference type="ARBA" id="ARBA00019232"/>
    </source>
</evidence>
<dbReference type="Pfam" id="PF10502">
    <property type="entry name" value="Peptidase_S26"/>
    <property type="match status" value="1"/>
</dbReference>
<dbReference type="GO" id="GO:0006465">
    <property type="term" value="P:signal peptide processing"/>
    <property type="evidence" value="ECO:0007669"/>
    <property type="project" value="InterPro"/>
</dbReference>
<dbReference type="InterPro" id="IPR019533">
    <property type="entry name" value="Peptidase_S26"/>
</dbReference>
<evidence type="ECO:0000256" key="6">
    <source>
        <dbReference type="RuleBase" id="RU362042"/>
    </source>
</evidence>
<accession>A0A7G2JY15</accession>
<dbReference type="NCBIfam" id="TIGR02227">
    <property type="entry name" value="sigpep_I_bact"/>
    <property type="match status" value="1"/>
</dbReference>
<gene>
    <name evidence="8" type="primary">lepB</name>
    <name evidence="8" type="ORF">HAINFHK1212_1532</name>
</gene>
<name>A0A7G2JY15_HAEIF</name>
<evidence type="ECO:0000256" key="3">
    <source>
        <dbReference type="ARBA" id="ARBA00013208"/>
    </source>
</evidence>
<dbReference type="PANTHER" id="PTHR43390">
    <property type="entry name" value="SIGNAL PEPTIDASE I"/>
    <property type="match status" value="1"/>
</dbReference>
<dbReference type="EC" id="3.4.21.89" evidence="3 6"/>
<dbReference type="PANTHER" id="PTHR43390:SF1">
    <property type="entry name" value="CHLOROPLAST PROCESSING PEPTIDASE"/>
    <property type="match status" value="1"/>
</dbReference>
<organism evidence="8">
    <name type="scientific">Haemophilus influenzae HK1212</name>
    <dbReference type="NCBI Taxonomy" id="456482"/>
    <lineage>
        <taxon>Bacteria</taxon>
        <taxon>Pseudomonadati</taxon>
        <taxon>Pseudomonadota</taxon>
        <taxon>Gammaproteobacteria</taxon>
        <taxon>Pasteurellales</taxon>
        <taxon>Pasteurellaceae</taxon>
        <taxon>Haemophilus</taxon>
    </lineage>
</organism>
<keyword evidence="6" id="KW-0645">Protease</keyword>
<dbReference type="InterPro" id="IPR036286">
    <property type="entry name" value="LexA/Signal_pep-like_sf"/>
</dbReference>
<evidence type="ECO:0000256" key="2">
    <source>
        <dbReference type="ARBA" id="ARBA00009370"/>
    </source>
</evidence>
<dbReference type="InterPro" id="IPR019758">
    <property type="entry name" value="Pept_S26A_signal_pept_1_CS"/>
</dbReference>
<dbReference type="AlphaFoldDB" id="A0A7G2JY15"/>
<dbReference type="SUPFAM" id="SSF51306">
    <property type="entry name" value="LexA/Signal peptidase"/>
    <property type="match status" value="1"/>
</dbReference>
<dbReference type="EMBL" id="ABFC01001186">
    <property type="protein sequence ID" value="EFA27699.1"/>
    <property type="molecule type" value="Genomic_DNA"/>
</dbReference>
<evidence type="ECO:0000313" key="8">
    <source>
        <dbReference type="EMBL" id="EFA27699.1"/>
    </source>
</evidence>
<sequence>MQTAEWLVPEGQYFVMGDHRDHSDDSRFWGFVPEKNIVGKATYIWMSLEKEANEWPTGFRFERFFTAIK</sequence>
<evidence type="ECO:0000256" key="1">
    <source>
        <dbReference type="ARBA" id="ARBA00000677"/>
    </source>
</evidence>
<comment type="catalytic activity">
    <reaction evidence="1 6">
        <text>Cleavage of hydrophobic, N-terminal signal or leader sequences from secreted and periplasmic proteins.</text>
        <dbReference type="EC" id="3.4.21.89"/>
    </reaction>
</comment>
<comment type="subcellular location">
    <subcellularLocation>
        <location evidence="6">Membrane</location>
        <topology evidence="6">Multi-pass membrane protein</topology>
    </subcellularLocation>
</comment>
<feature type="domain" description="Peptidase S26" evidence="7">
    <location>
        <begin position="4"/>
        <end position="45"/>
    </location>
</feature>
<dbReference type="GO" id="GO:0016020">
    <property type="term" value="C:membrane"/>
    <property type="evidence" value="ECO:0007669"/>
    <property type="project" value="UniProtKB-SubCell"/>
</dbReference>
<comment type="caution">
    <text evidence="8">The sequence shown here is derived from an EMBL/GenBank/DDBJ whole genome shotgun (WGS) entry which is preliminary data.</text>
</comment>
<dbReference type="GO" id="GO:0004252">
    <property type="term" value="F:serine-type endopeptidase activity"/>
    <property type="evidence" value="ECO:0007669"/>
    <property type="project" value="InterPro"/>
</dbReference>
<keyword evidence="5 6" id="KW-0378">Hydrolase</keyword>
<dbReference type="CDD" id="cd06530">
    <property type="entry name" value="S26_SPase_I"/>
    <property type="match status" value="1"/>
</dbReference>